<dbReference type="EMBL" id="HBIU01013601">
    <property type="protein sequence ID" value="CAE0627576.1"/>
    <property type="molecule type" value="Transcribed_RNA"/>
</dbReference>
<organism evidence="9">
    <name type="scientific">Heterosigma akashiwo</name>
    <name type="common">Chromophytic alga</name>
    <name type="synonym">Heterosigma carterae</name>
    <dbReference type="NCBI Taxonomy" id="2829"/>
    <lineage>
        <taxon>Eukaryota</taxon>
        <taxon>Sar</taxon>
        <taxon>Stramenopiles</taxon>
        <taxon>Ochrophyta</taxon>
        <taxon>Raphidophyceae</taxon>
        <taxon>Chattonellales</taxon>
        <taxon>Chattonellaceae</taxon>
        <taxon>Heterosigma</taxon>
    </lineage>
</organism>
<dbReference type="EC" id="5.1.1.7" evidence="4"/>
<dbReference type="Pfam" id="PF01678">
    <property type="entry name" value="DAP_epimerase"/>
    <property type="match status" value="2"/>
</dbReference>
<dbReference type="InterPro" id="IPR001653">
    <property type="entry name" value="DAP_epimerase_DapF"/>
</dbReference>
<dbReference type="PANTHER" id="PTHR31689">
    <property type="entry name" value="DIAMINOPIMELATE EPIMERASE, CHLOROPLASTIC"/>
    <property type="match status" value="1"/>
</dbReference>
<evidence type="ECO:0000256" key="4">
    <source>
        <dbReference type="ARBA" id="ARBA00013080"/>
    </source>
</evidence>
<dbReference type="GO" id="GO:0005829">
    <property type="term" value="C:cytosol"/>
    <property type="evidence" value="ECO:0007669"/>
    <property type="project" value="TreeGrafter"/>
</dbReference>
<accession>A0A6T5Q8N6</accession>
<sequence>MKATLSFYFILICASYGFRASAFVVHRNNALKLLQRPAQNSFFSMSSSADTISFSKYEGLGNDFILVDNRESMEPKITPDQAIKLCNRNFGIGGDGVIFVLPGQKGTDFTMRIFNSDGSEPEMCGNGIRVFTKYIAKLEGKENEPVRYTFHTLAGEIIGDVTADGLVRVDMGFPIFKAADIPTTLAENEDGYVLNQPLEVDGKTYEVSCVSMGNPHAIVFVDDLDQLDLYKVGPIFEKHPAFPARVNTEFVQVLSRDHLKMKVWERGAGPTLACGTGTCALAVAAVLTGKAERSVRVTLPGGDLLIDWQEDGRIFMTGPGDFVFSGEALLK</sequence>
<gene>
    <name evidence="9" type="ORF">HAKA00212_LOCUS6254</name>
</gene>
<dbReference type="AlphaFoldDB" id="A0A6T5Q8N6"/>
<comment type="subcellular location">
    <subcellularLocation>
        <location evidence="1">Plastid</location>
        <location evidence="1">Chloroplast</location>
    </subcellularLocation>
</comment>
<dbReference type="GO" id="GO:0009089">
    <property type="term" value="P:lysine biosynthetic process via diaminopimelate"/>
    <property type="evidence" value="ECO:0007669"/>
    <property type="project" value="UniProtKB-UniPathway"/>
</dbReference>
<comment type="pathway">
    <text evidence="2">Amino-acid biosynthesis; L-lysine biosynthesis via DAP pathway; DL-2,6-diaminopimelate from LL-2,6-diaminopimelate: step 1/1.</text>
</comment>
<dbReference type="UniPathway" id="UPA00034">
    <property type="reaction ID" value="UER00025"/>
</dbReference>
<dbReference type="GO" id="GO:0008837">
    <property type="term" value="F:diaminopimelate epimerase activity"/>
    <property type="evidence" value="ECO:0007669"/>
    <property type="project" value="UniProtKB-EC"/>
</dbReference>
<evidence type="ECO:0000256" key="5">
    <source>
        <dbReference type="ARBA" id="ARBA00022605"/>
    </source>
</evidence>
<keyword evidence="5" id="KW-0028">Amino-acid biosynthesis</keyword>
<dbReference type="Gene3D" id="3.10.310.10">
    <property type="entry name" value="Diaminopimelate Epimerase, Chain A, domain 1"/>
    <property type="match status" value="2"/>
</dbReference>
<evidence type="ECO:0000256" key="7">
    <source>
        <dbReference type="ARBA" id="ARBA00023235"/>
    </source>
</evidence>
<comment type="catalytic activity">
    <reaction evidence="8">
        <text>(2S,6S)-2,6-diaminopimelate = meso-2,6-diaminopimelate</text>
        <dbReference type="Rhea" id="RHEA:15393"/>
        <dbReference type="ChEBI" id="CHEBI:57609"/>
        <dbReference type="ChEBI" id="CHEBI:57791"/>
        <dbReference type="EC" id="5.1.1.7"/>
    </reaction>
</comment>
<name>A0A6T5Q8N6_HETAK</name>
<evidence type="ECO:0000256" key="6">
    <source>
        <dbReference type="ARBA" id="ARBA00023154"/>
    </source>
</evidence>
<protein>
    <recommendedName>
        <fullName evidence="4">diaminopimelate epimerase</fullName>
        <ecNumber evidence="4">5.1.1.7</ecNumber>
    </recommendedName>
</protein>
<evidence type="ECO:0000256" key="1">
    <source>
        <dbReference type="ARBA" id="ARBA00004229"/>
    </source>
</evidence>
<comment type="similarity">
    <text evidence="3">Belongs to the diaminopimelate epimerase family.</text>
</comment>
<dbReference type="FunFam" id="3.10.310.10:FF:000009">
    <property type="entry name" value="Diaminopimelate epimerase chloroplastic"/>
    <property type="match status" value="1"/>
</dbReference>
<dbReference type="PANTHER" id="PTHR31689:SF0">
    <property type="entry name" value="DIAMINOPIMELATE EPIMERASE"/>
    <property type="match status" value="1"/>
</dbReference>
<evidence type="ECO:0000256" key="3">
    <source>
        <dbReference type="ARBA" id="ARBA00010219"/>
    </source>
</evidence>
<evidence type="ECO:0000313" key="9">
    <source>
        <dbReference type="EMBL" id="CAE0627576.1"/>
    </source>
</evidence>
<dbReference type="InterPro" id="IPR018510">
    <property type="entry name" value="DAP_epimerase_AS"/>
</dbReference>
<dbReference type="GO" id="GO:0009507">
    <property type="term" value="C:chloroplast"/>
    <property type="evidence" value="ECO:0007669"/>
    <property type="project" value="UniProtKB-SubCell"/>
</dbReference>
<dbReference type="NCBIfam" id="TIGR00652">
    <property type="entry name" value="DapF"/>
    <property type="match status" value="1"/>
</dbReference>
<evidence type="ECO:0000256" key="2">
    <source>
        <dbReference type="ARBA" id="ARBA00005196"/>
    </source>
</evidence>
<dbReference type="HAMAP" id="MF_00197">
    <property type="entry name" value="DAP_epimerase"/>
    <property type="match status" value="1"/>
</dbReference>
<dbReference type="PROSITE" id="PS01326">
    <property type="entry name" value="DAP_EPIMERASE"/>
    <property type="match status" value="1"/>
</dbReference>
<proteinExistence type="inferred from homology"/>
<keyword evidence="7" id="KW-0413">Isomerase</keyword>
<reference evidence="9" key="1">
    <citation type="submission" date="2021-01" db="EMBL/GenBank/DDBJ databases">
        <authorList>
            <person name="Corre E."/>
            <person name="Pelletier E."/>
            <person name="Niang G."/>
            <person name="Scheremetjew M."/>
            <person name="Finn R."/>
            <person name="Kale V."/>
            <person name="Holt S."/>
            <person name="Cochrane G."/>
            <person name="Meng A."/>
            <person name="Brown T."/>
            <person name="Cohen L."/>
        </authorList>
    </citation>
    <scope>NUCLEOTIDE SEQUENCE</scope>
    <source>
        <strain evidence="9">CCMP3107</strain>
    </source>
</reference>
<dbReference type="FunFam" id="3.10.310.10:FF:000011">
    <property type="entry name" value="Diaminopimelate epimerase, chloroplastic"/>
    <property type="match status" value="1"/>
</dbReference>
<evidence type="ECO:0000256" key="8">
    <source>
        <dbReference type="ARBA" id="ARBA00051712"/>
    </source>
</evidence>
<keyword evidence="6" id="KW-0457">Lysine biosynthesis</keyword>
<dbReference type="SUPFAM" id="SSF54506">
    <property type="entry name" value="Diaminopimelate epimerase-like"/>
    <property type="match status" value="2"/>
</dbReference>